<keyword evidence="2" id="KW-0271">Exosome</keyword>
<dbReference type="InterPro" id="IPR036612">
    <property type="entry name" value="KH_dom_type_1_sf"/>
</dbReference>
<reference evidence="6 7" key="1">
    <citation type="submission" date="2023-03" db="EMBL/GenBank/DDBJ databases">
        <title>Genome insight into feeding habits of ladybird beetles.</title>
        <authorList>
            <person name="Li H.-S."/>
            <person name="Huang Y.-H."/>
            <person name="Pang H."/>
        </authorList>
    </citation>
    <scope>NUCLEOTIDE SEQUENCE [LARGE SCALE GENOMIC DNA]</scope>
    <source>
        <strain evidence="6">SYSU_2023b</strain>
        <tissue evidence="6">Whole body</tissue>
    </source>
</reference>
<dbReference type="AlphaFoldDB" id="A0AAW1V4U3"/>
<accession>A0AAW1V4U3</accession>
<dbReference type="Proteomes" id="UP001431783">
    <property type="component" value="Unassembled WGS sequence"/>
</dbReference>
<dbReference type="GO" id="GO:0000176">
    <property type="term" value="C:nuclear exosome (RNase complex)"/>
    <property type="evidence" value="ECO:0007669"/>
    <property type="project" value="TreeGrafter"/>
</dbReference>
<dbReference type="GO" id="GO:0010468">
    <property type="term" value="P:regulation of gene expression"/>
    <property type="evidence" value="ECO:0007669"/>
    <property type="project" value="UniProtKB-ARBA"/>
</dbReference>
<dbReference type="GO" id="GO:0071051">
    <property type="term" value="P:poly(A)-dependent snoRNA 3'-end processing"/>
    <property type="evidence" value="ECO:0007669"/>
    <property type="project" value="TreeGrafter"/>
</dbReference>
<dbReference type="InterPro" id="IPR004088">
    <property type="entry name" value="KH_dom_type_1"/>
</dbReference>
<dbReference type="GO" id="GO:0003723">
    <property type="term" value="F:RNA binding"/>
    <property type="evidence" value="ECO:0007669"/>
    <property type="project" value="UniProtKB-KW"/>
</dbReference>
<proteinExistence type="predicted"/>
<dbReference type="EMBL" id="JARQZJ010000121">
    <property type="protein sequence ID" value="KAK9888129.1"/>
    <property type="molecule type" value="Genomic_DNA"/>
</dbReference>
<organism evidence="6 7">
    <name type="scientific">Henosepilachna vigintioctopunctata</name>
    <dbReference type="NCBI Taxonomy" id="420089"/>
    <lineage>
        <taxon>Eukaryota</taxon>
        <taxon>Metazoa</taxon>
        <taxon>Ecdysozoa</taxon>
        <taxon>Arthropoda</taxon>
        <taxon>Hexapoda</taxon>
        <taxon>Insecta</taxon>
        <taxon>Pterygota</taxon>
        <taxon>Neoptera</taxon>
        <taxon>Endopterygota</taxon>
        <taxon>Coleoptera</taxon>
        <taxon>Polyphaga</taxon>
        <taxon>Cucujiformia</taxon>
        <taxon>Coccinelloidea</taxon>
        <taxon>Coccinellidae</taxon>
        <taxon>Epilachninae</taxon>
        <taxon>Epilachnini</taxon>
        <taxon>Henosepilachna</taxon>
    </lineage>
</organism>
<dbReference type="PANTHER" id="PTHR21321">
    <property type="entry name" value="PNAS-3 RELATED"/>
    <property type="match status" value="1"/>
</dbReference>
<dbReference type="Pfam" id="PF21262">
    <property type="entry name" value="RRP40_S1"/>
    <property type="match status" value="1"/>
</dbReference>
<dbReference type="Pfam" id="PF15985">
    <property type="entry name" value="KH_6"/>
    <property type="match status" value="1"/>
</dbReference>
<evidence type="ECO:0000259" key="4">
    <source>
        <dbReference type="Pfam" id="PF15985"/>
    </source>
</evidence>
<dbReference type="Gene3D" id="2.40.50.140">
    <property type="entry name" value="Nucleic acid-binding proteins"/>
    <property type="match status" value="1"/>
</dbReference>
<dbReference type="GO" id="GO:0034475">
    <property type="term" value="P:U4 snRNA 3'-end processing"/>
    <property type="evidence" value="ECO:0007669"/>
    <property type="project" value="TreeGrafter"/>
</dbReference>
<comment type="subcellular location">
    <subcellularLocation>
        <location evidence="1">Nucleus</location>
    </subcellularLocation>
</comment>
<dbReference type="GO" id="GO:0071034">
    <property type="term" value="P:CUT catabolic process"/>
    <property type="evidence" value="ECO:0007669"/>
    <property type="project" value="TreeGrafter"/>
</dbReference>
<dbReference type="InterPro" id="IPR049469">
    <property type="entry name" value="RRP40_KH-I"/>
</dbReference>
<evidence type="ECO:0000313" key="7">
    <source>
        <dbReference type="Proteomes" id="UP001431783"/>
    </source>
</evidence>
<evidence type="ECO:0000256" key="3">
    <source>
        <dbReference type="ARBA" id="ARBA00022884"/>
    </source>
</evidence>
<sequence>MSGGIGELVYPGNILKNIRSNKFVCIIGPGLKRNDNLPNTLIVTRVGTLRFESPNTYWVDSLQKRYIPKRGELVVGIVAKKAGATKKQKVNINVGDAVYAKLLNTYKEMEPELVCVDSYFKAGSLGVLSSEGFVFSVSLNMAHRLLSIENPLLRTLGKKYKYEIAIGMNGKVWLNCAKTVDVLKIKEAIEIAEKKSDASILNTCKKVR</sequence>
<protein>
    <recommendedName>
        <fullName evidence="8">Ribosomal RNA-processing protein 40</fullName>
    </recommendedName>
</protein>
<dbReference type="GO" id="GO:0000177">
    <property type="term" value="C:cytoplasmic exosome (RNase complex)"/>
    <property type="evidence" value="ECO:0007669"/>
    <property type="project" value="TreeGrafter"/>
</dbReference>
<dbReference type="SUPFAM" id="SSF50249">
    <property type="entry name" value="Nucleic acid-binding proteins"/>
    <property type="match status" value="1"/>
</dbReference>
<dbReference type="GO" id="GO:0071035">
    <property type="term" value="P:nuclear polyadenylation-dependent rRNA catabolic process"/>
    <property type="evidence" value="ECO:0007669"/>
    <property type="project" value="TreeGrafter"/>
</dbReference>
<comment type="caution">
    <text evidence="6">The sequence shown here is derived from an EMBL/GenBank/DDBJ whole genome shotgun (WGS) entry which is preliminary data.</text>
</comment>
<evidence type="ECO:0008006" key="8">
    <source>
        <dbReference type="Google" id="ProtNLM"/>
    </source>
</evidence>
<keyword evidence="3" id="KW-0694">RNA-binding</keyword>
<dbReference type="GO" id="GO:0000467">
    <property type="term" value="P:exonucleolytic trimming to generate mature 3'-end of 5.8S rRNA from tricistronic rRNA transcript (SSU-rRNA, 5.8S rRNA, LSU-rRNA)"/>
    <property type="evidence" value="ECO:0007669"/>
    <property type="project" value="TreeGrafter"/>
</dbReference>
<evidence type="ECO:0000256" key="1">
    <source>
        <dbReference type="ARBA" id="ARBA00004123"/>
    </source>
</evidence>
<dbReference type="InterPro" id="IPR041054">
    <property type="entry name" value="Rrp40_N_euk"/>
</dbReference>
<gene>
    <name evidence="6" type="ORF">WA026_000399</name>
</gene>
<evidence type="ECO:0000256" key="2">
    <source>
        <dbReference type="ARBA" id="ARBA00022835"/>
    </source>
</evidence>
<dbReference type="CDD" id="cd22526">
    <property type="entry name" value="KH-I_Rrp40"/>
    <property type="match status" value="1"/>
</dbReference>
<dbReference type="Gene3D" id="3.30.1370.10">
    <property type="entry name" value="K Homology domain, type 1"/>
    <property type="match status" value="1"/>
</dbReference>
<dbReference type="InterPro" id="IPR012340">
    <property type="entry name" value="NA-bd_OB-fold"/>
</dbReference>
<keyword evidence="7" id="KW-1185">Reference proteome</keyword>
<dbReference type="Pfam" id="PF18311">
    <property type="entry name" value="Rrp40_N"/>
    <property type="match status" value="1"/>
</dbReference>
<evidence type="ECO:0000313" key="6">
    <source>
        <dbReference type="EMBL" id="KAK9888129.1"/>
    </source>
</evidence>
<dbReference type="SUPFAM" id="SSF54791">
    <property type="entry name" value="Eukaryotic type KH-domain (KH-domain type I)"/>
    <property type="match status" value="1"/>
</dbReference>
<feature type="domain" description="K Homology" evidence="4">
    <location>
        <begin position="132"/>
        <end position="178"/>
    </location>
</feature>
<name>A0AAW1V4U3_9CUCU</name>
<evidence type="ECO:0000259" key="5">
    <source>
        <dbReference type="Pfam" id="PF18311"/>
    </source>
</evidence>
<feature type="domain" description="Exosome complex exonuclease Rrp40 N-terminal" evidence="5">
    <location>
        <begin position="27"/>
        <end position="65"/>
    </location>
</feature>
<dbReference type="SUPFAM" id="SSF110324">
    <property type="entry name" value="Ribosomal L27 protein-like"/>
    <property type="match status" value="1"/>
</dbReference>
<dbReference type="GO" id="GO:0071038">
    <property type="term" value="P:TRAMP-dependent tRNA surveillance pathway"/>
    <property type="evidence" value="ECO:0007669"/>
    <property type="project" value="TreeGrafter"/>
</dbReference>
<dbReference type="InterPro" id="IPR026699">
    <property type="entry name" value="Exosome_RNA_bind1/RRP40/RRP4"/>
</dbReference>
<dbReference type="PANTHER" id="PTHR21321:SF1">
    <property type="entry name" value="EXOSOME COMPLEX COMPONENT RRP40"/>
    <property type="match status" value="1"/>
</dbReference>
<dbReference type="Gene3D" id="2.40.50.100">
    <property type="match status" value="1"/>
</dbReference>